<dbReference type="InterPro" id="IPR040167">
    <property type="entry name" value="TF_CP2-like"/>
</dbReference>
<dbReference type="PROSITE" id="PS51968">
    <property type="entry name" value="GRH_CP2_DB"/>
    <property type="match status" value="1"/>
</dbReference>
<dbReference type="GO" id="GO:0001228">
    <property type="term" value="F:DNA-binding transcription activator activity, RNA polymerase II-specific"/>
    <property type="evidence" value="ECO:0007669"/>
    <property type="project" value="TreeGrafter"/>
</dbReference>
<sequence>MKYNSYDSTVIAPTSSSGMSSNGHFQLESSSVIKTAPPGRQPDNFSPKHEPIDLAPLSQSSLQDLSKMQPSMEQQLYYMQPGGNSSSGYTRVYNGPLQELSKQYNTEYMNVAMAAYPNLSHPNMSSVVFPSSSSIASSSNSNNSNNNSNASNNNNNNNNNHGEWRNMSTASDHYGGYLTVQQQQRGGNSSGISASTGQLHAHYVAAHQQHQQELGLHHHHQHNHQYGEMVLSPVDSGIGADLSLLEQAKSELLFNSVVVQQQQQQQRELCGGVISHVQQPASCSSSAGVIDLLAHSQGRLEVREESLGMSHRDSSGAYKYINQKEDDRMTYVNKGQFYSISMDYIPDQCKPLKSSTVRSLVMIVFREDKTYEEEIKTWQLWHKRQHTAKQRILEVDSKNSSGIIGQIEEVAHNAIQFCWNPNEQPTVKVSIAVQCLSTDFSTQKGVKGLPLHIQIDTYDEADDKIPFHRGYCQIKVFCDKGAERKLRDEDKRANRRKNTGGSTSSGLAPVIGGGGRKKSDGEFHEMCDRSEFYHMSDLDKTAALFVPSDDYDARFLDSTSIASYEASLSELEPLPKRPRASERIMIYVREEEEEIYTPLHLVPPSLVGLSHAIGEKYNLDESKISAFYKQCAKGG</sequence>
<dbReference type="PANTHER" id="PTHR11037">
    <property type="entry name" value="TRANSCRIPTION FACTOR CP2"/>
    <property type="match status" value="1"/>
</dbReference>
<organism evidence="9 10">
    <name type="scientific">Ditylenchus dipsaci</name>
    <dbReference type="NCBI Taxonomy" id="166011"/>
    <lineage>
        <taxon>Eukaryota</taxon>
        <taxon>Metazoa</taxon>
        <taxon>Ecdysozoa</taxon>
        <taxon>Nematoda</taxon>
        <taxon>Chromadorea</taxon>
        <taxon>Rhabditida</taxon>
        <taxon>Tylenchina</taxon>
        <taxon>Tylenchomorpha</taxon>
        <taxon>Sphaerularioidea</taxon>
        <taxon>Anguinidae</taxon>
        <taxon>Anguininae</taxon>
        <taxon>Ditylenchus</taxon>
    </lineage>
</organism>
<keyword evidence="4" id="KW-0804">Transcription</keyword>
<evidence type="ECO:0000256" key="1">
    <source>
        <dbReference type="ARBA" id="ARBA00004123"/>
    </source>
</evidence>
<dbReference type="GO" id="GO:0000978">
    <property type="term" value="F:RNA polymerase II cis-regulatory region sequence-specific DNA binding"/>
    <property type="evidence" value="ECO:0007669"/>
    <property type="project" value="TreeGrafter"/>
</dbReference>
<feature type="region of interest" description="Disordered" evidence="7">
    <location>
        <begin position="129"/>
        <end position="170"/>
    </location>
</feature>
<evidence type="ECO:0000256" key="6">
    <source>
        <dbReference type="PROSITE-ProRule" id="PRU01313"/>
    </source>
</evidence>
<evidence type="ECO:0000256" key="2">
    <source>
        <dbReference type="ARBA" id="ARBA00023015"/>
    </source>
</evidence>
<evidence type="ECO:0000256" key="7">
    <source>
        <dbReference type="SAM" id="MobiDB-lite"/>
    </source>
</evidence>
<reference evidence="10" key="1">
    <citation type="submission" date="2022-11" db="UniProtKB">
        <authorList>
            <consortium name="WormBaseParasite"/>
        </authorList>
    </citation>
    <scope>IDENTIFICATION</scope>
</reference>
<feature type="region of interest" description="Disordered" evidence="7">
    <location>
        <begin position="1"/>
        <end position="24"/>
    </location>
</feature>
<evidence type="ECO:0000313" key="9">
    <source>
        <dbReference type="Proteomes" id="UP000887574"/>
    </source>
</evidence>
<evidence type="ECO:0000256" key="3">
    <source>
        <dbReference type="ARBA" id="ARBA00023125"/>
    </source>
</evidence>
<dbReference type="GO" id="GO:0005634">
    <property type="term" value="C:nucleus"/>
    <property type="evidence" value="ECO:0007669"/>
    <property type="project" value="UniProtKB-SubCell"/>
</dbReference>
<feature type="domain" description="Grh/CP2 DB" evidence="8">
    <location>
        <begin position="306"/>
        <end position="546"/>
    </location>
</feature>
<dbReference type="AlphaFoldDB" id="A0A915EQX7"/>
<dbReference type="Pfam" id="PF25416">
    <property type="entry name" value="GRHL1_C"/>
    <property type="match status" value="1"/>
</dbReference>
<accession>A0A915EQX7</accession>
<dbReference type="Proteomes" id="UP000887574">
    <property type="component" value="Unplaced"/>
</dbReference>
<keyword evidence="5 6" id="KW-0539">Nucleus</keyword>
<feature type="compositionally biased region" description="Low complexity" evidence="7">
    <location>
        <begin position="131"/>
        <end position="160"/>
    </location>
</feature>
<dbReference type="Pfam" id="PF04516">
    <property type="entry name" value="CP2"/>
    <property type="match status" value="1"/>
</dbReference>
<proteinExistence type="predicted"/>
<evidence type="ECO:0000256" key="4">
    <source>
        <dbReference type="ARBA" id="ARBA00023163"/>
    </source>
</evidence>
<evidence type="ECO:0000256" key="5">
    <source>
        <dbReference type="ARBA" id="ARBA00023242"/>
    </source>
</evidence>
<name>A0A915EQX7_9BILA</name>
<keyword evidence="2" id="KW-0805">Transcription regulation</keyword>
<feature type="region of interest" description="Disordered" evidence="7">
    <location>
        <begin position="488"/>
        <end position="520"/>
    </location>
</feature>
<keyword evidence="3 6" id="KW-0238">DNA-binding</keyword>
<protein>
    <submittedName>
        <fullName evidence="10">Grh/CP2 DB domain-containing protein</fullName>
    </submittedName>
</protein>
<evidence type="ECO:0000313" key="10">
    <source>
        <dbReference type="WBParaSite" id="jg7996.1"/>
    </source>
</evidence>
<dbReference type="InterPro" id="IPR007604">
    <property type="entry name" value="CP2"/>
</dbReference>
<dbReference type="InterPro" id="IPR057520">
    <property type="entry name" value="GRHL1/CP2_C"/>
</dbReference>
<keyword evidence="9" id="KW-1185">Reference proteome</keyword>
<dbReference type="PANTHER" id="PTHR11037:SF20">
    <property type="entry name" value="PROTEIN GRAINYHEAD"/>
    <property type="match status" value="1"/>
</dbReference>
<evidence type="ECO:0000259" key="8">
    <source>
        <dbReference type="PROSITE" id="PS51968"/>
    </source>
</evidence>
<comment type="subcellular location">
    <subcellularLocation>
        <location evidence="1 6">Nucleus</location>
    </subcellularLocation>
</comment>
<dbReference type="WBParaSite" id="jg7996.1">
    <property type="protein sequence ID" value="jg7996.1"/>
    <property type="gene ID" value="jg7996"/>
</dbReference>